<dbReference type="CDD" id="cd05911">
    <property type="entry name" value="Firefly_Luc_like"/>
    <property type="match status" value="1"/>
</dbReference>
<protein>
    <recommendedName>
        <fullName evidence="6">AMP-dependent synthetase/ligase domain-containing protein</fullName>
    </recommendedName>
</protein>
<evidence type="ECO:0000313" key="5">
    <source>
        <dbReference type="Proteomes" id="UP000053328"/>
    </source>
</evidence>
<dbReference type="STRING" id="91928.A0A0D2BIW6"/>
<sequence length="560" mass="61669">MVFFQAQPAPELPTKDILSWIFDAPDYDVDKPILVDASQPERFISHIHARTTIRKIIAGLRHMGVRRGDCVIVHSFNDIYYTLLVLAIIGSGAIFAGTNPGYTPLELQHHVKITQAKFLICEPELLASLLQAAKGTGIPDYNIRIFNTQPSQTCPDGFVSWHDLLRHGESDWVRFEGHDVCANTTAARLTSSGTAARLTSSGTTGLPKATMTSHLNLIAQHELVYGISSPKRPYEIVNLFAAPMFHAAVGPRVHTTAFKNGERSYVMRRFELEPFLANIERFQVTELYIVSAMAVAICMSPLIQKYSLRSVRQGLAGAAPLSKETQAGIRKYLRPGAPFTQVMGMTESTCILTWFDYPEDDETGSVGRVRPGIDVKLVDDRGRDISGHDVQGELCIRGPTVIGGYFDNPEANAETFDRDGFFHTGDVMYCDGRTKLWYVVDRKKEMIKVRGFQVAPPEIEAVLLNHPDIVDAAVIGVPAASELDGEAPRAYVVRRPGAKGSNLTPADVVEYAGQALSKYKRLEGGVKFVDAIPKNASGKILKRILRDEAKKERAGAAAKM</sequence>
<dbReference type="Proteomes" id="UP000053328">
    <property type="component" value="Unassembled WGS sequence"/>
</dbReference>
<feature type="domain" description="AMP-binding enzyme C-terminal" evidence="3">
    <location>
        <begin position="458"/>
        <end position="539"/>
    </location>
</feature>
<dbReference type="HOGENOM" id="CLU_000022_59_2_1"/>
<dbReference type="Pfam" id="PF13193">
    <property type="entry name" value="AMP-binding_C"/>
    <property type="match status" value="1"/>
</dbReference>
<feature type="domain" description="AMP-dependent synthetase/ligase" evidence="2">
    <location>
        <begin position="30"/>
        <end position="406"/>
    </location>
</feature>
<accession>A0A0D2BIW6</accession>
<dbReference type="GeneID" id="27337687"/>
<dbReference type="RefSeq" id="XP_016231520.1">
    <property type="nucleotide sequence ID" value="XM_016384918.1"/>
</dbReference>
<proteinExistence type="inferred from homology"/>
<evidence type="ECO:0000259" key="3">
    <source>
        <dbReference type="Pfam" id="PF13193"/>
    </source>
</evidence>
<dbReference type="GO" id="GO:0019748">
    <property type="term" value="P:secondary metabolic process"/>
    <property type="evidence" value="ECO:0007669"/>
    <property type="project" value="TreeGrafter"/>
</dbReference>
<evidence type="ECO:0008006" key="6">
    <source>
        <dbReference type="Google" id="ProtNLM"/>
    </source>
</evidence>
<dbReference type="VEuPathDB" id="FungiDB:PV08_10604"/>
<comment type="similarity">
    <text evidence="1">Belongs to the ATP-dependent AMP-binding enzyme family.</text>
</comment>
<dbReference type="InterPro" id="IPR042099">
    <property type="entry name" value="ANL_N_sf"/>
</dbReference>
<dbReference type="Pfam" id="PF00501">
    <property type="entry name" value="AMP-binding"/>
    <property type="match status" value="1"/>
</dbReference>
<dbReference type="PANTHER" id="PTHR24096">
    <property type="entry name" value="LONG-CHAIN-FATTY-ACID--COA LIGASE"/>
    <property type="match status" value="1"/>
</dbReference>
<keyword evidence="5" id="KW-1185">Reference proteome</keyword>
<dbReference type="InterPro" id="IPR000873">
    <property type="entry name" value="AMP-dep_synth/lig_dom"/>
</dbReference>
<dbReference type="InterPro" id="IPR025110">
    <property type="entry name" value="AMP-bd_C"/>
</dbReference>
<dbReference type="SUPFAM" id="SSF56801">
    <property type="entry name" value="Acetyl-CoA synthetase-like"/>
    <property type="match status" value="1"/>
</dbReference>
<evidence type="ECO:0000313" key="4">
    <source>
        <dbReference type="EMBL" id="KIW11304.1"/>
    </source>
</evidence>
<evidence type="ECO:0000256" key="1">
    <source>
        <dbReference type="ARBA" id="ARBA00006432"/>
    </source>
</evidence>
<dbReference type="OrthoDB" id="6509636at2759"/>
<dbReference type="EMBL" id="KN847499">
    <property type="protein sequence ID" value="KIW11304.1"/>
    <property type="molecule type" value="Genomic_DNA"/>
</dbReference>
<reference evidence="4 5" key="1">
    <citation type="submission" date="2015-01" db="EMBL/GenBank/DDBJ databases">
        <title>The Genome Sequence of Exophiala spinifera CBS89968.</title>
        <authorList>
            <consortium name="The Broad Institute Genomics Platform"/>
            <person name="Cuomo C."/>
            <person name="de Hoog S."/>
            <person name="Gorbushina A."/>
            <person name="Stielow B."/>
            <person name="Teixiera M."/>
            <person name="Abouelleil A."/>
            <person name="Chapman S.B."/>
            <person name="Priest M."/>
            <person name="Young S.K."/>
            <person name="Wortman J."/>
            <person name="Nusbaum C."/>
            <person name="Birren B."/>
        </authorList>
    </citation>
    <scope>NUCLEOTIDE SEQUENCE [LARGE SCALE GENOMIC DNA]</scope>
    <source>
        <strain evidence="4 5">CBS 89968</strain>
    </source>
</reference>
<name>A0A0D2BIW6_9EURO</name>
<dbReference type="PANTHER" id="PTHR24096:SF265">
    <property type="entry name" value="ENZYME, PUTATIVE (AFU_ORTHOLOGUE AFUA_5G14270)-RELATED"/>
    <property type="match status" value="1"/>
</dbReference>
<gene>
    <name evidence="4" type="ORF">PV08_10604</name>
</gene>
<dbReference type="Gene3D" id="3.30.300.30">
    <property type="match status" value="1"/>
</dbReference>
<dbReference type="GO" id="GO:0016405">
    <property type="term" value="F:CoA-ligase activity"/>
    <property type="evidence" value="ECO:0007669"/>
    <property type="project" value="TreeGrafter"/>
</dbReference>
<evidence type="ECO:0000259" key="2">
    <source>
        <dbReference type="Pfam" id="PF00501"/>
    </source>
</evidence>
<dbReference type="Gene3D" id="3.40.50.12780">
    <property type="entry name" value="N-terminal domain of ligase-like"/>
    <property type="match status" value="1"/>
</dbReference>
<dbReference type="AlphaFoldDB" id="A0A0D2BIW6"/>
<dbReference type="FunFam" id="3.30.300.30:FF:000007">
    <property type="entry name" value="4-coumarate--CoA ligase 2"/>
    <property type="match status" value="1"/>
</dbReference>
<organism evidence="4 5">
    <name type="scientific">Exophiala spinifera</name>
    <dbReference type="NCBI Taxonomy" id="91928"/>
    <lineage>
        <taxon>Eukaryota</taxon>
        <taxon>Fungi</taxon>
        <taxon>Dikarya</taxon>
        <taxon>Ascomycota</taxon>
        <taxon>Pezizomycotina</taxon>
        <taxon>Eurotiomycetes</taxon>
        <taxon>Chaetothyriomycetidae</taxon>
        <taxon>Chaetothyriales</taxon>
        <taxon>Herpotrichiellaceae</taxon>
        <taxon>Exophiala</taxon>
    </lineage>
</organism>
<dbReference type="InterPro" id="IPR045851">
    <property type="entry name" value="AMP-bd_C_sf"/>
</dbReference>